<proteinExistence type="predicted"/>
<organism evidence="1">
    <name type="scientific">Streptomyces sp. SID7499</name>
    <dbReference type="NCBI Taxonomy" id="2706086"/>
    <lineage>
        <taxon>Bacteria</taxon>
        <taxon>Bacillati</taxon>
        <taxon>Actinomycetota</taxon>
        <taxon>Actinomycetes</taxon>
        <taxon>Kitasatosporales</taxon>
        <taxon>Streptomycetaceae</taxon>
        <taxon>Streptomyces</taxon>
    </lineage>
</organism>
<gene>
    <name evidence="1" type="ORF">G3M58_36865</name>
</gene>
<sequence length="117" mass="13465">MTTLIDAPEMEATHYGVQVAWLGEEWGEALIALGHHDTRRILAAFNRHTRHYGGLTNLADDPDATAAEWADEIQQRHAFFRKPDPEEDEDPDWRWVAYWCEADNPNARPVTLLRLEA</sequence>
<dbReference type="EMBL" id="JAAGMN010003906">
    <property type="protein sequence ID" value="NEE12016.1"/>
    <property type="molecule type" value="Genomic_DNA"/>
</dbReference>
<accession>A0A6G3X2I8</accession>
<dbReference type="AlphaFoldDB" id="A0A6G3X2I8"/>
<comment type="caution">
    <text evidence="1">The sequence shown here is derived from an EMBL/GenBank/DDBJ whole genome shotgun (WGS) entry which is preliminary data.</text>
</comment>
<reference evidence="1" key="1">
    <citation type="submission" date="2020-01" db="EMBL/GenBank/DDBJ databases">
        <title>Insect and environment-associated Actinomycetes.</title>
        <authorList>
            <person name="Currrie C."/>
            <person name="Chevrette M."/>
            <person name="Carlson C."/>
            <person name="Stubbendieck R."/>
            <person name="Wendt-Pienkowski E."/>
        </authorList>
    </citation>
    <scope>NUCLEOTIDE SEQUENCE</scope>
    <source>
        <strain evidence="1">SID7499</strain>
    </source>
</reference>
<evidence type="ECO:0000313" key="1">
    <source>
        <dbReference type="EMBL" id="NEE12016.1"/>
    </source>
</evidence>
<protein>
    <submittedName>
        <fullName evidence="1">Uncharacterized protein</fullName>
    </submittedName>
</protein>
<name>A0A6G3X2I8_9ACTN</name>